<dbReference type="RefSeq" id="WP_209999981.1">
    <property type="nucleotide sequence ID" value="NZ_BAAAJY010000001.1"/>
</dbReference>
<dbReference type="Proteomes" id="UP001296993">
    <property type="component" value="Unassembled WGS sequence"/>
</dbReference>
<keyword evidence="1" id="KW-0732">Signal</keyword>
<feature type="chain" id="PRO_5045245810" description="DUF3298 domain-containing protein" evidence="1">
    <location>
        <begin position="22"/>
        <end position="379"/>
    </location>
</feature>
<proteinExistence type="predicted"/>
<sequence>MKKLKASLVAAALLTGLLAQATPATALPATVPAANVSVQATGILSAKKTVSSKIEVPKAKTKVVTKPFRTKQALRIPVLKGSTAKNRKLFAGHVNTMVVAEKRFLSKWRSGLSDCRYEAYLGASVSAAVYKSRYASVTMTFSSDPGCGGVSHSNPRSFTLDLKTGKKVGISTFLDQDDLTTKLATVANLATKDSCAAMTLSDTWASESNRGNPIPRPDAWSVSSKGVRVSYEKYTIAAGACGSPSVVLPWSEVAPAKSMKGAVKSRVYVSDFKWNKTWGEYEGNVVVLSTQGRKVALLKGALLGHEASFCGLGVRSGRDATFLDQYDTKTKVKIRLADSSSNPKLSKSSLKNGLRLATAKETQIAKSYVGSTNAIRMCG</sequence>
<dbReference type="EMBL" id="JAGIOF010000001">
    <property type="protein sequence ID" value="MBP2387617.1"/>
    <property type="molecule type" value="Genomic_DNA"/>
</dbReference>
<dbReference type="Pfam" id="PF11738">
    <property type="entry name" value="DUF3298"/>
    <property type="match status" value="1"/>
</dbReference>
<feature type="domain" description="DUF3298" evidence="2">
    <location>
        <begin position="182"/>
        <end position="251"/>
    </location>
</feature>
<dbReference type="InterPro" id="IPR021729">
    <property type="entry name" value="DUF3298"/>
</dbReference>
<accession>A0ABS4XGN8</accession>
<gene>
    <name evidence="3" type="ORF">JOF47_003128</name>
</gene>
<dbReference type="Gene3D" id="3.90.640.20">
    <property type="entry name" value="Heat-shock cognate protein, ATPase"/>
    <property type="match status" value="1"/>
</dbReference>
<organism evidence="3 4">
    <name type="scientific">Paeniglutamicibacter kerguelensis</name>
    <dbReference type="NCBI Taxonomy" id="254788"/>
    <lineage>
        <taxon>Bacteria</taxon>
        <taxon>Bacillati</taxon>
        <taxon>Actinomycetota</taxon>
        <taxon>Actinomycetes</taxon>
        <taxon>Micrococcales</taxon>
        <taxon>Micrococcaceae</taxon>
        <taxon>Paeniglutamicibacter</taxon>
    </lineage>
</organism>
<feature type="signal peptide" evidence="1">
    <location>
        <begin position="1"/>
        <end position="21"/>
    </location>
</feature>
<keyword evidence="4" id="KW-1185">Reference proteome</keyword>
<protein>
    <recommendedName>
        <fullName evidence="2">DUF3298 domain-containing protein</fullName>
    </recommendedName>
</protein>
<evidence type="ECO:0000256" key="1">
    <source>
        <dbReference type="SAM" id="SignalP"/>
    </source>
</evidence>
<comment type="caution">
    <text evidence="3">The sequence shown here is derived from an EMBL/GenBank/DDBJ whole genome shotgun (WGS) entry which is preliminary data.</text>
</comment>
<dbReference type="InterPro" id="IPR037126">
    <property type="entry name" value="PdaC/RsiV-like_sf"/>
</dbReference>
<reference evidence="3 4" key="1">
    <citation type="submission" date="2021-03" db="EMBL/GenBank/DDBJ databases">
        <title>Sequencing the genomes of 1000 actinobacteria strains.</title>
        <authorList>
            <person name="Klenk H.-P."/>
        </authorList>
    </citation>
    <scope>NUCLEOTIDE SEQUENCE [LARGE SCALE GENOMIC DNA]</scope>
    <source>
        <strain evidence="3 4">DSM 15797</strain>
    </source>
</reference>
<evidence type="ECO:0000259" key="2">
    <source>
        <dbReference type="Pfam" id="PF11738"/>
    </source>
</evidence>
<evidence type="ECO:0000313" key="3">
    <source>
        <dbReference type="EMBL" id="MBP2387617.1"/>
    </source>
</evidence>
<name>A0ABS4XGN8_9MICC</name>
<evidence type="ECO:0000313" key="4">
    <source>
        <dbReference type="Proteomes" id="UP001296993"/>
    </source>
</evidence>